<dbReference type="RefSeq" id="WP_270150704.1">
    <property type="nucleotide sequence ID" value="NZ_CP115450.1"/>
</dbReference>
<name>A0ABY7QG36_9ACTN</name>
<evidence type="ECO:0000313" key="3">
    <source>
        <dbReference type="Proteomes" id="UP001212821"/>
    </source>
</evidence>
<dbReference type="EMBL" id="CP115450">
    <property type="protein sequence ID" value="WBP91405.1"/>
    <property type="molecule type" value="Genomic_DNA"/>
</dbReference>
<protein>
    <submittedName>
        <fullName evidence="2">Uncharacterized protein</fullName>
    </submittedName>
</protein>
<evidence type="ECO:0000313" key="2">
    <source>
        <dbReference type="EMBL" id="WBP91405.1"/>
    </source>
</evidence>
<keyword evidence="1" id="KW-0732">Signal</keyword>
<feature type="signal peptide" evidence="1">
    <location>
        <begin position="1"/>
        <end position="35"/>
    </location>
</feature>
<dbReference type="InterPro" id="IPR006311">
    <property type="entry name" value="TAT_signal"/>
</dbReference>
<reference evidence="3" key="1">
    <citation type="submission" date="2022-12" db="EMBL/GenBank/DDBJ databases">
        <authorList>
            <person name="Mo P."/>
        </authorList>
    </citation>
    <scope>NUCLEOTIDE SEQUENCE [LARGE SCALE GENOMIC DNA]</scope>
    <source>
        <strain evidence="3">HUAS 3-15</strain>
    </source>
</reference>
<dbReference type="PROSITE" id="PS51318">
    <property type="entry name" value="TAT"/>
    <property type="match status" value="1"/>
</dbReference>
<feature type="chain" id="PRO_5047273558" evidence="1">
    <location>
        <begin position="36"/>
        <end position="209"/>
    </location>
</feature>
<evidence type="ECO:0000256" key="1">
    <source>
        <dbReference type="SAM" id="SignalP"/>
    </source>
</evidence>
<proteinExistence type="predicted"/>
<organism evidence="2 3">
    <name type="scientific">Kitasatospora cathayae</name>
    <dbReference type="NCBI Taxonomy" id="3004092"/>
    <lineage>
        <taxon>Bacteria</taxon>
        <taxon>Bacillati</taxon>
        <taxon>Actinomycetota</taxon>
        <taxon>Actinomycetes</taxon>
        <taxon>Kitasatosporales</taxon>
        <taxon>Streptomycetaceae</taxon>
        <taxon>Kitasatospora</taxon>
    </lineage>
</organism>
<accession>A0ABY7QG36</accession>
<gene>
    <name evidence="2" type="ORF">O1G21_39690</name>
</gene>
<sequence length="209" mass="23280">MGNIRTQVLRATASVAGALVLLAAGAVTAPVQAQAAPLGKVCMINSVDGAQTLGHIGWAFKVRGDRDHWIYGATEASGDFEIKPGPNTNSSWIKAGSWNQMLGYFRGLKVKQGDHWVQEYSHWRCEDTRDGDAGKAQEVYRHERDNGYNVLDNNCLTKSLKILKGYSAVLARDPRLPIPPLYRHPSWNAPNNYFREGLDQAHWESIHRL</sequence>
<keyword evidence="3" id="KW-1185">Reference proteome</keyword>
<dbReference type="Proteomes" id="UP001212821">
    <property type="component" value="Chromosome"/>
</dbReference>